<dbReference type="STRING" id="530564.Psta_0525"/>
<proteinExistence type="predicted"/>
<dbReference type="SUPFAM" id="SSF109604">
    <property type="entry name" value="HD-domain/PDEase-like"/>
    <property type="match status" value="1"/>
</dbReference>
<dbReference type="Gene3D" id="1.10.3210.10">
    <property type="entry name" value="Hypothetical protein af1432"/>
    <property type="match status" value="1"/>
</dbReference>
<dbReference type="HOGENOM" id="CLU_1137224_0_0_0"/>
<dbReference type="KEGG" id="psl:Psta_0525"/>
<dbReference type="AlphaFoldDB" id="D2R3I1"/>
<protein>
    <recommendedName>
        <fullName evidence="3">HD domain-containing protein</fullName>
    </recommendedName>
</protein>
<evidence type="ECO:0000313" key="2">
    <source>
        <dbReference type="Proteomes" id="UP000001887"/>
    </source>
</evidence>
<reference evidence="1 2" key="1">
    <citation type="journal article" date="2009" name="Stand. Genomic Sci.">
        <title>Complete genome sequence of Pirellula staleyi type strain (ATCC 27377).</title>
        <authorList>
            <person name="Clum A."/>
            <person name="Tindall B.J."/>
            <person name="Sikorski J."/>
            <person name="Ivanova N."/>
            <person name="Mavrommatis K."/>
            <person name="Lucas S."/>
            <person name="Glavina del Rio T."/>
            <person name="Nolan M."/>
            <person name="Chen F."/>
            <person name="Tice H."/>
            <person name="Pitluck S."/>
            <person name="Cheng J.F."/>
            <person name="Chertkov O."/>
            <person name="Brettin T."/>
            <person name="Han C."/>
            <person name="Detter J.C."/>
            <person name="Kuske C."/>
            <person name="Bruce D."/>
            <person name="Goodwin L."/>
            <person name="Ovchinikova G."/>
            <person name="Pati A."/>
            <person name="Mikhailova N."/>
            <person name="Chen A."/>
            <person name="Palaniappan K."/>
            <person name="Land M."/>
            <person name="Hauser L."/>
            <person name="Chang Y.J."/>
            <person name="Jeffries C.D."/>
            <person name="Chain P."/>
            <person name="Rohde M."/>
            <person name="Goker M."/>
            <person name="Bristow J."/>
            <person name="Eisen J.A."/>
            <person name="Markowitz V."/>
            <person name="Hugenholtz P."/>
            <person name="Kyrpides N.C."/>
            <person name="Klenk H.P."/>
            <person name="Lapidus A."/>
        </authorList>
    </citation>
    <scope>NUCLEOTIDE SEQUENCE [LARGE SCALE GENOMIC DNA]</scope>
    <source>
        <strain evidence="2">ATCC 27377 / DSM 6068 / ICPB 4128</strain>
    </source>
</reference>
<evidence type="ECO:0000313" key="1">
    <source>
        <dbReference type="EMBL" id="ADB15212.1"/>
    </source>
</evidence>
<evidence type="ECO:0008006" key="3">
    <source>
        <dbReference type="Google" id="ProtNLM"/>
    </source>
</evidence>
<dbReference type="Proteomes" id="UP000001887">
    <property type="component" value="Chromosome"/>
</dbReference>
<organism evidence="1 2">
    <name type="scientific">Pirellula staleyi (strain ATCC 27377 / DSM 6068 / ICPB 4128)</name>
    <name type="common">Pirella staleyi</name>
    <dbReference type="NCBI Taxonomy" id="530564"/>
    <lineage>
        <taxon>Bacteria</taxon>
        <taxon>Pseudomonadati</taxon>
        <taxon>Planctomycetota</taxon>
        <taxon>Planctomycetia</taxon>
        <taxon>Pirellulales</taxon>
        <taxon>Pirellulaceae</taxon>
        <taxon>Pirellula</taxon>
    </lineage>
</organism>
<dbReference type="OrthoDB" id="8079005at2"/>
<keyword evidence="2" id="KW-1185">Reference proteome</keyword>
<sequence>MSATPLFYPKQTNNGLYCQLHAAGHPTAEILRVQHAYRLCSKLFNGRFRKTERAFICHAVGAGSSMAHFDRRIDLIIASMLHAAYDSGQFPDGRIGLSDAHRHWLKAQVGETTERLVRDYLELPFGPGKPEQHAQTGYPEEQREVMLMALTHEVDDMADAGLALAPKYGASIVARAEACAYLARQLGQEALAQTLEGHAQTYTDMAWTAELEAEQLEGFRIAPNMLTYIRLQRDSWRGKAVQVF</sequence>
<accession>D2R3I1</accession>
<gene>
    <name evidence="1" type="ordered locus">Psta_0525</name>
</gene>
<dbReference type="EMBL" id="CP001848">
    <property type="protein sequence ID" value="ADB15212.1"/>
    <property type="molecule type" value="Genomic_DNA"/>
</dbReference>
<name>D2R3I1_PIRSD</name>
<dbReference type="eggNOG" id="COG0317">
    <property type="taxonomic scope" value="Bacteria"/>
</dbReference>